<evidence type="ECO:0000313" key="7">
    <source>
        <dbReference type="EMBL" id="AQS52293.1"/>
    </source>
</evidence>
<evidence type="ECO:0000259" key="6">
    <source>
        <dbReference type="PROSITE" id="PS51007"/>
    </source>
</evidence>
<dbReference type="PANTHER" id="PTHR35008">
    <property type="entry name" value="BLL4482 PROTEIN-RELATED"/>
    <property type="match status" value="1"/>
</dbReference>
<dbReference type="GO" id="GO:0020037">
    <property type="term" value="F:heme binding"/>
    <property type="evidence" value="ECO:0007669"/>
    <property type="project" value="InterPro"/>
</dbReference>
<keyword evidence="2 4" id="KW-0479">Metal-binding</keyword>
<evidence type="ECO:0000256" key="2">
    <source>
        <dbReference type="ARBA" id="ARBA00022723"/>
    </source>
</evidence>
<feature type="domain" description="Cytochrome c" evidence="6">
    <location>
        <begin position="200"/>
        <end position="285"/>
    </location>
</feature>
<evidence type="ECO:0000256" key="5">
    <source>
        <dbReference type="SAM" id="SignalP"/>
    </source>
</evidence>
<dbReference type="PANTHER" id="PTHR35008:SF9">
    <property type="entry name" value="CYTOCHROME C DOMAIN-CONTAINING PROTEIN"/>
    <property type="match status" value="1"/>
</dbReference>
<keyword evidence="3 4" id="KW-0408">Iron</keyword>
<sequence length="351" mass="38815">MFKKILPVAVAGAFAMGIGTVSAAPLTKLGKDLTDEERERVSQMVQGAPLPKDEELVHIPPTMEDLEASDLHPKMKEAIRRGHDLFVNTQQLRGKNVFNNMNCSSCHMAEGAMPYGGPVWPAAIDLPAYRGKNGHVNNLEERIVGCFTYSMNGKPLEYGSDDMLALSLYHQWLATGVPMFAKDKIYGRGFPRPGEPENAPDAVRGKVAYEANCAICHGEDGAGKKDGDKVIFPALWGDDSYNWGAGIARVFTLAGFTKHNMPLGKPNSLSDQDAWDIAQYVDSRERPQDPRYTGDIKETREMYLDTFHKHTLYGTEMDGKILGDHDNAGHKDFLKPEILRSRDFTGGKKAD</sequence>
<dbReference type="InterPro" id="IPR009056">
    <property type="entry name" value="Cyt_c-like_dom"/>
</dbReference>
<organism evidence="7 8">
    <name type="scientific">Paenalcaligenes hominis</name>
    <dbReference type="NCBI Taxonomy" id="643674"/>
    <lineage>
        <taxon>Bacteria</taxon>
        <taxon>Pseudomonadati</taxon>
        <taxon>Pseudomonadota</taxon>
        <taxon>Betaproteobacteria</taxon>
        <taxon>Burkholderiales</taxon>
        <taxon>Alcaligenaceae</taxon>
        <taxon>Paenalcaligenes</taxon>
    </lineage>
</organism>
<proteinExistence type="predicted"/>
<dbReference type="SUPFAM" id="SSF46626">
    <property type="entry name" value="Cytochrome c"/>
    <property type="match status" value="2"/>
</dbReference>
<dbReference type="Proteomes" id="UP000189369">
    <property type="component" value="Chromosome"/>
</dbReference>
<keyword evidence="5" id="KW-0732">Signal</keyword>
<accession>A0A1U9K2J7</accession>
<dbReference type="InterPro" id="IPR051459">
    <property type="entry name" value="Cytochrome_c-type_DH"/>
</dbReference>
<feature type="chain" id="PRO_5013047055" evidence="5">
    <location>
        <begin position="24"/>
        <end position="351"/>
    </location>
</feature>
<reference evidence="7 8" key="1">
    <citation type="submission" date="2017-01" db="EMBL/GenBank/DDBJ databases">
        <title>Complete Genome Sequence of Paenalcaligenes hominis, Isolated from a paraplegic Patient with neurogenic bladder.</title>
        <authorList>
            <person name="Mukhopadhyay R."/>
            <person name="Joaquin J."/>
            <person name="Hogue R."/>
            <person name="Kilaru A."/>
            <person name="Jospin G."/>
            <person name="Mars K."/>
            <person name="Eisen J.A."/>
            <person name="Chaturvedi V."/>
        </authorList>
    </citation>
    <scope>NUCLEOTIDE SEQUENCE [LARGE SCALE GENOMIC DNA]</scope>
    <source>
        <strain evidence="7 8">15S00501</strain>
    </source>
</reference>
<evidence type="ECO:0000256" key="4">
    <source>
        <dbReference type="PROSITE-ProRule" id="PRU00433"/>
    </source>
</evidence>
<dbReference type="InterPro" id="IPR036909">
    <property type="entry name" value="Cyt_c-like_dom_sf"/>
</dbReference>
<dbReference type="Pfam" id="PF21342">
    <property type="entry name" value="SoxA-TsdA_cyt-c"/>
    <property type="match status" value="1"/>
</dbReference>
<protein>
    <submittedName>
        <fullName evidence="7">Cytochrome C</fullName>
    </submittedName>
</protein>
<evidence type="ECO:0000256" key="1">
    <source>
        <dbReference type="ARBA" id="ARBA00022617"/>
    </source>
</evidence>
<feature type="signal peptide" evidence="5">
    <location>
        <begin position="1"/>
        <end position="23"/>
    </location>
</feature>
<dbReference type="AlphaFoldDB" id="A0A1U9K2J7"/>
<dbReference type="PROSITE" id="PS51007">
    <property type="entry name" value="CYTC"/>
    <property type="match status" value="2"/>
</dbReference>
<dbReference type="GO" id="GO:0046872">
    <property type="term" value="F:metal ion binding"/>
    <property type="evidence" value="ECO:0007669"/>
    <property type="project" value="UniProtKB-KW"/>
</dbReference>
<dbReference type="GO" id="GO:0009055">
    <property type="term" value="F:electron transfer activity"/>
    <property type="evidence" value="ECO:0007669"/>
    <property type="project" value="InterPro"/>
</dbReference>
<feature type="domain" description="Cytochrome c" evidence="6">
    <location>
        <begin position="89"/>
        <end position="174"/>
    </location>
</feature>
<dbReference type="EMBL" id="CP019697">
    <property type="protein sequence ID" value="AQS52293.1"/>
    <property type="molecule type" value="Genomic_DNA"/>
</dbReference>
<name>A0A1U9K2J7_9BURK</name>
<dbReference type="Gene3D" id="1.10.760.10">
    <property type="entry name" value="Cytochrome c-like domain"/>
    <property type="match status" value="2"/>
</dbReference>
<keyword evidence="1 4" id="KW-0349">Heme</keyword>
<evidence type="ECO:0000313" key="8">
    <source>
        <dbReference type="Proteomes" id="UP000189369"/>
    </source>
</evidence>
<dbReference type="STRING" id="643674.PAEH1_04000"/>
<dbReference type="Pfam" id="PF13442">
    <property type="entry name" value="Cytochrome_CBB3"/>
    <property type="match status" value="1"/>
</dbReference>
<gene>
    <name evidence="7" type="ORF">PAEH1_04000</name>
</gene>
<dbReference type="KEGG" id="phn:PAEH1_04000"/>
<evidence type="ECO:0000256" key="3">
    <source>
        <dbReference type="ARBA" id="ARBA00023004"/>
    </source>
</evidence>